<dbReference type="OrthoDB" id="775356at2759"/>
<reference evidence="3 4" key="1">
    <citation type="journal article" date="2018" name="MBio">
        <title>Comparative Genomics Reveals the Core Gene Toolbox for the Fungus-Insect Symbiosis.</title>
        <authorList>
            <person name="Wang Y."/>
            <person name="Stata M."/>
            <person name="Wang W."/>
            <person name="Stajich J.E."/>
            <person name="White M.M."/>
            <person name="Moncalvo J.M."/>
        </authorList>
    </citation>
    <scope>NUCLEOTIDE SEQUENCE [LARGE SCALE GENOMIC DNA]</scope>
    <source>
        <strain evidence="3 4">SWE-8-4</strain>
    </source>
</reference>
<dbReference type="PANTHER" id="PTHR14149">
    <property type="entry name" value="RAS GTPASE-ACTIVATING PROTEIN WITH IQ MOTIF"/>
    <property type="match status" value="1"/>
</dbReference>
<name>A0A2T9YRD6_9FUNG</name>
<dbReference type="EMBL" id="MBFR01000071">
    <property type="protein sequence ID" value="PVU94892.1"/>
    <property type="molecule type" value="Genomic_DNA"/>
</dbReference>
<dbReference type="PROSITE" id="PS50018">
    <property type="entry name" value="RAS_GTPASE_ACTIV_2"/>
    <property type="match status" value="1"/>
</dbReference>
<evidence type="ECO:0000313" key="3">
    <source>
        <dbReference type="EMBL" id="PVU94892.1"/>
    </source>
</evidence>
<evidence type="ECO:0000256" key="1">
    <source>
        <dbReference type="SAM" id="MobiDB-lite"/>
    </source>
</evidence>
<evidence type="ECO:0000259" key="2">
    <source>
        <dbReference type="PROSITE" id="PS50018"/>
    </source>
</evidence>
<feature type="compositionally biased region" description="Polar residues" evidence="1">
    <location>
        <begin position="745"/>
        <end position="782"/>
    </location>
</feature>
<proteinExistence type="predicted"/>
<dbReference type="AlphaFoldDB" id="A0A2T9YRD6"/>
<gene>
    <name evidence="3" type="ORF">BB561_002199</name>
</gene>
<dbReference type="InterPro" id="IPR001936">
    <property type="entry name" value="RasGAP_dom"/>
</dbReference>
<sequence>MMDLDFKRLSLNLRKSGDLENRMSNRNSISALFSLIAEKDEDVEDKISTLQHKLDKLKEEISVQTKFKIATETAVENLLNKINDSDSTNNNQHLSNFKEQLISQHSVEPSIDEQAKTVYGHLFFELQTDTSHISQLLQLSSYKELDPLIKIVVFSLFGKQYDNREEMLLLQTVQNVLDYDINKSTSFTTLLRGNSVSTKLVTTYTHREAGRVYLDLVLTKTLKTALLQSNNHSKDSLDERMSPVYDQIIDSYDPYFDSHKKSMFRGSDIKLPIDFANSNLNSIAKIDNQDSKTSYITNEILNNIIFNIDKVPYGIRWICKQVMLLSKSKFPDLAEDKLFSIVGGFFFLRYINPAIMLPQLYISIEPELLDDSRNLLKSIAKYIQTLANKPEYSKENQSNTHMKFFNNNIQRVTTFLRDICNVQDFENNLEVEQCLFLTYGPFKINMLYSEIIKIHGLFELNIAENPEKYSQKFKRLFNKLGKCPTNFNNDQKYNFDITMSPYEEVLLNETSNSLKGPLNSSKPDILFFNTKSVFIKIIRSTPSITESVLLIDSSSSKMHKELNNALNLNKIAENASTSSDLKLVRWGIKSKNYLEEMKEFFKIKYDLEYSNLQSELYNEINNLKEFGISLEKDYNNLLEVCDSVVKRNRHLESLLHMYFSFISTKAKPDFTQTKPITTQVLSTAVEPATLSYNLNQMSNTLPMYIRSRNNSVQAENSQNNTKQKSFFPRKMNFFSPLFGSGAAGPSNSYSQTPSPTHLETTKTNNLQLGNKGNYLDKNSSSVPLGRQHSQKSDFLLQSGDDIFNTSLGLFNTDSFSPPEPHPQLSFGSQKANGSEILKKILDLDIIEIAPHSKYACELHQLIKGGVIWPIESKEKEKKKTLVVFTDFGDDKMSLDFFYPVEENEYYSIKVSKEQLISMQESKSSMHTYDDFIVDIDLLLFVLDKVFT</sequence>
<dbReference type="GO" id="GO:0005096">
    <property type="term" value="F:GTPase activator activity"/>
    <property type="evidence" value="ECO:0007669"/>
    <property type="project" value="TreeGrafter"/>
</dbReference>
<dbReference type="InterPro" id="IPR008936">
    <property type="entry name" value="Rho_GTPase_activation_prot"/>
</dbReference>
<organism evidence="3 4">
    <name type="scientific">Smittium simulii</name>
    <dbReference type="NCBI Taxonomy" id="133385"/>
    <lineage>
        <taxon>Eukaryota</taxon>
        <taxon>Fungi</taxon>
        <taxon>Fungi incertae sedis</taxon>
        <taxon>Zoopagomycota</taxon>
        <taxon>Kickxellomycotina</taxon>
        <taxon>Harpellomycetes</taxon>
        <taxon>Harpellales</taxon>
        <taxon>Legeriomycetaceae</taxon>
        <taxon>Smittium</taxon>
    </lineage>
</organism>
<dbReference type="SUPFAM" id="SSF48350">
    <property type="entry name" value="GTPase activation domain, GAP"/>
    <property type="match status" value="1"/>
</dbReference>
<feature type="region of interest" description="Disordered" evidence="1">
    <location>
        <begin position="744"/>
        <end position="790"/>
    </location>
</feature>
<dbReference type="STRING" id="133385.A0A2T9YRD6"/>
<dbReference type="Proteomes" id="UP000245383">
    <property type="component" value="Unassembled WGS sequence"/>
</dbReference>
<comment type="caution">
    <text evidence="3">The sequence shown here is derived from an EMBL/GenBank/DDBJ whole genome shotgun (WGS) entry which is preliminary data.</text>
</comment>
<dbReference type="Gene3D" id="1.10.506.10">
    <property type="entry name" value="GTPase Activation - p120gap, domain 1"/>
    <property type="match status" value="1"/>
</dbReference>
<keyword evidence="4" id="KW-1185">Reference proteome</keyword>
<dbReference type="GO" id="GO:0046580">
    <property type="term" value="P:negative regulation of Ras protein signal transduction"/>
    <property type="evidence" value="ECO:0007669"/>
    <property type="project" value="TreeGrafter"/>
</dbReference>
<dbReference type="GO" id="GO:0005938">
    <property type="term" value="C:cell cortex"/>
    <property type="evidence" value="ECO:0007669"/>
    <property type="project" value="TreeGrafter"/>
</dbReference>
<dbReference type="SMART" id="SM00323">
    <property type="entry name" value="RasGAP"/>
    <property type="match status" value="1"/>
</dbReference>
<dbReference type="PANTHER" id="PTHR14149:SF17">
    <property type="entry name" value="GTPASE-ACTIVATING PROTEIN"/>
    <property type="match status" value="1"/>
</dbReference>
<protein>
    <recommendedName>
        <fullName evidence="2">Ras-GAP domain-containing protein</fullName>
    </recommendedName>
</protein>
<feature type="domain" description="Ras-GAP" evidence="2">
    <location>
        <begin position="164"/>
        <end position="388"/>
    </location>
</feature>
<dbReference type="Pfam" id="PF00616">
    <property type="entry name" value="RasGAP"/>
    <property type="match status" value="1"/>
</dbReference>
<evidence type="ECO:0000313" key="4">
    <source>
        <dbReference type="Proteomes" id="UP000245383"/>
    </source>
</evidence>
<accession>A0A2T9YRD6</accession>